<name>A0ABV4QN62_9ACTN</name>
<dbReference type="EMBL" id="JAXCEI010000036">
    <property type="protein sequence ID" value="MFA1544610.1"/>
    <property type="molecule type" value="Genomic_DNA"/>
</dbReference>
<sequence>MTVHTKIFDENGILFFESKYDVNKLAIIAEAKDEKKLALIKEKGAKWAFDGLPIFASELIKTIKNQVDEEKIEYSTFNLIHTIWLVQSTFGGLTREKFVKSDIELQILDDGTISITYS</sequence>
<comment type="caution">
    <text evidence="1">The sequence shown here is derived from an EMBL/GenBank/DDBJ whole genome shotgun (WGS) entry which is preliminary data.</text>
</comment>
<organism evidence="1 2">
    <name type="scientific">Actinomadura monticuli</name>
    <dbReference type="NCBI Taxonomy" id="3097367"/>
    <lineage>
        <taxon>Bacteria</taxon>
        <taxon>Bacillati</taxon>
        <taxon>Actinomycetota</taxon>
        <taxon>Actinomycetes</taxon>
        <taxon>Streptosporangiales</taxon>
        <taxon>Thermomonosporaceae</taxon>
        <taxon>Actinomadura</taxon>
    </lineage>
</organism>
<evidence type="ECO:0000313" key="1">
    <source>
        <dbReference type="EMBL" id="MFA1544610.1"/>
    </source>
</evidence>
<reference evidence="1 2" key="1">
    <citation type="submission" date="2023-11" db="EMBL/GenBank/DDBJ databases">
        <title>Actinomadura monticuli sp. nov., isolated from volcanic ash.</title>
        <authorList>
            <person name="Lee S.D."/>
            <person name="Yang H."/>
            <person name="Kim I.S."/>
        </authorList>
    </citation>
    <scope>NUCLEOTIDE SEQUENCE [LARGE SCALE GENOMIC DNA]</scope>
    <source>
        <strain evidence="1 2">DLS-62</strain>
    </source>
</reference>
<accession>A0ABV4QN62</accession>
<dbReference type="RefSeq" id="WP_080330024.1">
    <property type="nucleotide sequence ID" value="NZ_JAXCEI010000036.1"/>
</dbReference>
<evidence type="ECO:0000313" key="2">
    <source>
        <dbReference type="Proteomes" id="UP001569963"/>
    </source>
</evidence>
<keyword evidence="2" id="KW-1185">Reference proteome</keyword>
<protein>
    <submittedName>
        <fullName evidence="1">Uncharacterized protein</fullName>
    </submittedName>
</protein>
<dbReference type="Proteomes" id="UP001569963">
    <property type="component" value="Unassembled WGS sequence"/>
</dbReference>
<gene>
    <name evidence="1" type="ORF">SM611_37290</name>
</gene>
<proteinExistence type="predicted"/>